<dbReference type="GO" id="GO:0005777">
    <property type="term" value="C:peroxisome"/>
    <property type="evidence" value="ECO:0007669"/>
    <property type="project" value="UniProtKB-SubCell"/>
</dbReference>
<dbReference type="WBParaSite" id="ACAC_0001157401-mRNA-1">
    <property type="protein sequence ID" value="ACAC_0001157401-mRNA-1"/>
    <property type="gene ID" value="ACAC_0001157401"/>
</dbReference>
<dbReference type="SUPFAM" id="SSF56801">
    <property type="entry name" value="Acetyl-CoA synthetase-like"/>
    <property type="match status" value="1"/>
</dbReference>
<dbReference type="InterPro" id="IPR000873">
    <property type="entry name" value="AMP-dep_synth/lig_dom"/>
</dbReference>
<evidence type="ECO:0000259" key="5">
    <source>
        <dbReference type="Pfam" id="PF00501"/>
    </source>
</evidence>
<comment type="similarity">
    <text evidence="2">Belongs to the ATP-dependent AMP-binding enzyme family.</text>
</comment>
<evidence type="ECO:0000313" key="7">
    <source>
        <dbReference type="Proteomes" id="UP000035642"/>
    </source>
</evidence>
<dbReference type="AlphaFoldDB" id="A0A0K0DJI6"/>
<dbReference type="PANTHER" id="PTHR24096">
    <property type="entry name" value="LONG-CHAIN-FATTY-ACID--COA LIGASE"/>
    <property type="match status" value="1"/>
</dbReference>
<evidence type="ECO:0000256" key="3">
    <source>
        <dbReference type="ARBA" id="ARBA00022598"/>
    </source>
</evidence>
<keyword evidence="3" id="KW-0436">Ligase</keyword>
<feature type="domain" description="AMP-binding enzyme C-terminal" evidence="6">
    <location>
        <begin position="240"/>
        <end position="318"/>
    </location>
</feature>
<dbReference type="Gene3D" id="3.30.300.30">
    <property type="match status" value="1"/>
</dbReference>
<evidence type="ECO:0000259" key="6">
    <source>
        <dbReference type="Pfam" id="PF13193"/>
    </source>
</evidence>
<proteinExistence type="inferred from homology"/>
<protein>
    <submittedName>
        <fullName evidence="8">AMP-binding domain-containing protein</fullName>
    </submittedName>
</protein>
<evidence type="ECO:0000256" key="4">
    <source>
        <dbReference type="ARBA" id="ARBA00023140"/>
    </source>
</evidence>
<reference evidence="7" key="1">
    <citation type="submission" date="2012-09" db="EMBL/GenBank/DDBJ databases">
        <authorList>
            <person name="Martin A.A."/>
        </authorList>
    </citation>
    <scope>NUCLEOTIDE SEQUENCE</scope>
</reference>
<accession>A0A0K0DJI6</accession>
<sequence>MVEELCVTALFDELVVSSRRRTVAVLPFYHASGFWAFLYCLLDGCHTIIMKTFHPISMLRIVQKYEIDTLNVVPSILSFLCRVDVDGFDVSSLSTVLCGSSPLGKELINSFLTKFPGVQNLIQGYGMTEVVVLSHITPLGIIDERRLGSCGKLLPGFEAILRDENGRLIHDPNCSGELYIKSPTVMRGYLNSENDQEPFDQDGWFRTGDILYYDDDGFFYVVDRVKDLIKVNGVQVAPSEIEDTILILPYVREVGVIGIDDPEHGQVPKAFIVLQEGEDEEHAKKSILELVKTKLSPVKQLRGGIEVRMELPKTSSGKVKRYALRQLYK</sequence>
<dbReference type="Pfam" id="PF13193">
    <property type="entry name" value="AMP-binding_C"/>
    <property type="match status" value="1"/>
</dbReference>
<dbReference type="Gene3D" id="3.40.50.12780">
    <property type="entry name" value="N-terminal domain of ligase-like"/>
    <property type="match status" value="1"/>
</dbReference>
<feature type="domain" description="AMP-dependent synthetase/ligase" evidence="5">
    <location>
        <begin position="16"/>
        <end position="190"/>
    </location>
</feature>
<dbReference type="STRING" id="6313.A0A0K0DJI6"/>
<dbReference type="Pfam" id="PF00501">
    <property type="entry name" value="AMP-binding"/>
    <property type="match status" value="1"/>
</dbReference>
<evidence type="ECO:0000256" key="1">
    <source>
        <dbReference type="ARBA" id="ARBA00004275"/>
    </source>
</evidence>
<dbReference type="GO" id="GO:0016405">
    <property type="term" value="F:CoA-ligase activity"/>
    <property type="evidence" value="ECO:0007669"/>
    <property type="project" value="TreeGrafter"/>
</dbReference>
<dbReference type="PANTHER" id="PTHR24096:SF149">
    <property type="entry name" value="AMP-BINDING DOMAIN-CONTAINING PROTEIN-RELATED"/>
    <property type="match status" value="1"/>
</dbReference>
<comment type="subcellular location">
    <subcellularLocation>
        <location evidence="1">Peroxisome</location>
    </subcellularLocation>
</comment>
<dbReference type="Proteomes" id="UP000035642">
    <property type="component" value="Unassembled WGS sequence"/>
</dbReference>
<evidence type="ECO:0000313" key="8">
    <source>
        <dbReference type="WBParaSite" id="ACAC_0001157401-mRNA-1"/>
    </source>
</evidence>
<dbReference type="InterPro" id="IPR045851">
    <property type="entry name" value="AMP-bd_C_sf"/>
</dbReference>
<organism evidence="7 8">
    <name type="scientific">Angiostrongylus cantonensis</name>
    <name type="common">Rat lungworm</name>
    <dbReference type="NCBI Taxonomy" id="6313"/>
    <lineage>
        <taxon>Eukaryota</taxon>
        <taxon>Metazoa</taxon>
        <taxon>Ecdysozoa</taxon>
        <taxon>Nematoda</taxon>
        <taxon>Chromadorea</taxon>
        <taxon>Rhabditida</taxon>
        <taxon>Rhabditina</taxon>
        <taxon>Rhabditomorpha</taxon>
        <taxon>Strongyloidea</taxon>
        <taxon>Metastrongylidae</taxon>
        <taxon>Angiostrongylus</taxon>
    </lineage>
</organism>
<dbReference type="InterPro" id="IPR025110">
    <property type="entry name" value="AMP-bd_C"/>
</dbReference>
<dbReference type="InterPro" id="IPR042099">
    <property type="entry name" value="ANL_N_sf"/>
</dbReference>
<reference evidence="8" key="2">
    <citation type="submission" date="2017-02" db="UniProtKB">
        <authorList>
            <consortium name="WormBaseParasite"/>
        </authorList>
    </citation>
    <scope>IDENTIFICATION</scope>
</reference>
<evidence type="ECO:0000256" key="2">
    <source>
        <dbReference type="ARBA" id="ARBA00006432"/>
    </source>
</evidence>
<keyword evidence="4" id="KW-0576">Peroxisome</keyword>
<keyword evidence="7" id="KW-1185">Reference proteome</keyword>
<name>A0A0K0DJI6_ANGCA</name>